<evidence type="ECO:0000256" key="7">
    <source>
        <dbReference type="SAM" id="Phobius"/>
    </source>
</evidence>
<dbReference type="PANTHER" id="PTHR45436">
    <property type="entry name" value="SENSOR HISTIDINE KINASE YKOH"/>
    <property type="match status" value="1"/>
</dbReference>
<dbReference type="CDD" id="cd00075">
    <property type="entry name" value="HATPase"/>
    <property type="match status" value="1"/>
</dbReference>
<dbReference type="EC" id="2.7.13.3" evidence="2"/>
<feature type="compositionally biased region" description="Basic and acidic residues" evidence="6">
    <location>
        <begin position="775"/>
        <end position="788"/>
    </location>
</feature>
<protein>
    <recommendedName>
        <fullName evidence="2">histidine kinase</fullName>
        <ecNumber evidence="2">2.7.13.3</ecNumber>
    </recommendedName>
</protein>
<evidence type="ECO:0000256" key="4">
    <source>
        <dbReference type="ARBA" id="ARBA00022679"/>
    </source>
</evidence>
<evidence type="ECO:0000313" key="10">
    <source>
        <dbReference type="Proteomes" id="UP000298860"/>
    </source>
</evidence>
<dbReference type="InterPro" id="IPR050428">
    <property type="entry name" value="TCS_sensor_his_kinase"/>
</dbReference>
<dbReference type="Gene3D" id="3.30.565.10">
    <property type="entry name" value="Histidine kinase-like ATPase, C-terminal domain"/>
    <property type="match status" value="1"/>
</dbReference>
<feature type="compositionally biased region" description="Low complexity" evidence="6">
    <location>
        <begin position="730"/>
        <end position="742"/>
    </location>
</feature>
<keyword evidence="7" id="KW-0812">Transmembrane</keyword>
<feature type="compositionally biased region" description="Gly residues" evidence="6">
    <location>
        <begin position="669"/>
        <end position="683"/>
    </location>
</feature>
<feature type="transmembrane region" description="Helical" evidence="7">
    <location>
        <begin position="20"/>
        <end position="42"/>
    </location>
</feature>
<feature type="compositionally biased region" description="Gly residues" evidence="6">
    <location>
        <begin position="743"/>
        <end position="759"/>
    </location>
</feature>
<evidence type="ECO:0000256" key="6">
    <source>
        <dbReference type="SAM" id="MobiDB-lite"/>
    </source>
</evidence>
<feature type="domain" description="Histidine kinase/HSP90-like ATPase" evidence="8">
    <location>
        <begin position="530"/>
        <end position="642"/>
    </location>
</feature>
<dbReference type="GO" id="GO:0000160">
    <property type="term" value="P:phosphorelay signal transduction system"/>
    <property type="evidence" value="ECO:0007669"/>
    <property type="project" value="TreeGrafter"/>
</dbReference>
<name>A0A4D4JA49_9PSEU</name>
<dbReference type="EMBL" id="BJFL01000015">
    <property type="protein sequence ID" value="GDY31548.1"/>
    <property type="molecule type" value="Genomic_DNA"/>
</dbReference>
<dbReference type="SMART" id="SM00387">
    <property type="entry name" value="HATPase_c"/>
    <property type="match status" value="1"/>
</dbReference>
<comment type="catalytic activity">
    <reaction evidence="1">
        <text>ATP + protein L-histidine = ADP + protein N-phospho-L-histidine.</text>
        <dbReference type="EC" id="2.7.13.3"/>
    </reaction>
</comment>
<dbReference type="GO" id="GO:0005886">
    <property type="term" value="C:plasma membrane"/>
    <property type="evidence" value="ECO:0007669"/>
    <property type="project" value="TreeGrafter"/>
</dbReference>
<dbReference type="InterPro" id="IPR003594">
    <property type="entry name" value="HATPase_dom"/>
</dbReference>
<reference evidence="10" key="1">
    <citation type="submission" date="2019-04" db="EMBL/GenBank/DDBJ databases">
        <title>Draft genome sequence of Pseudonocardiaceae bacterium SL3-2-4.</title>
        <authorList>
            <person name="Ningsih F."/>
            <person name="Yokota A."/>
            <person name="Sakai Y."/>
            <person name="Nanatani K."/>
            <person name="Yabe S."/>
            <person name="Oetari A."/>
            <person name="Sjamsuridzal W."/>
        </authorList>
    </citation>
    <scope>NUCLEOTIDE SEQUENCE [LARGE SCALE GENOMIC DNA]</scope>
    <source>
        <strain evidence="10">SL3-2-4</strain>
    </source>
</reference>
<dbReference type="Pfam" id="PF08376">
    <property type="entry name" value="NIT"/>
    <property type="match status" value="1"/>
</dbReference>
<dbReference type="Proteomes" id="UP000298860">
    <property type="component" value="Unassembled WGS sequence"/>
</dbReference>
<evidence type="ECO:0000256" key="2">
    <source>
        <dbReference type="ARBA" id="ARBA00012438"/>
    </source>
</evidence>
<feature type="compositionally biased region" description="Low complexity" evidence="6">
    <location>
        <begin position="696"/>
        <end position="717"/>
    </location>
</feature>
<organism evidence="9 10">
    <name type="scientific">Gandjariella thermophila</name>
    <dbReference type="NCBI Taxonomy" id="1931992"/>
    <lineage>
        <taxon>Bacteria</taxon>
        <taxon>Bacillati</taxon>
        <taxon>Actinomycetota</taxon>
        <taxon>Actinomycetes</taxon>
        <taxon>Pseudonocardiales</taxon>
        <taxon>Pseudonocardiaceae</taxon>
        <taxon>Gandjariella</taxon>
    </lineage>
</organism>
<dbReference type="AlphaFoldDB" id="A0A4D4JA49"/>
<feature type="region of interest" description="Disordered" evidence="6">
    <location>
        <begin position="646"/>
        <end position="788"/>
    </location>
</feature>
<gene>
    <name evidence="9" type="ORF">GTS_31810</name>
</gene>
<dbReference type="InterPro" id="IPR036890">
    <property type="entry name" value="HATPase_C_sf"/>
</dbReference>
<dbReference type="InterPro" id="IPR013587">
    <property type="entry name" value="Nitrate/nitrite_sensing"/>
</dbReference>
<keyword evidence="7" id="KW-0472">Membrane</keyword>
<proteinExistence type="predicted"/>
<sequence>MKKKSDSRPRHRPIGKRLTAAVLIPGVTLVVMWALTSAYLLLGGYRDRQVAVSVREVSVPAVRALAAVQRERELSMTYLGRPASGMRDLRAQQQQTDQALAQMRGAVTAALGDVPSGVAQRVRRLDDALDQLPWERAQIGVGAVDRAEVFSFYNGVFDIAADLFDTQARMLPSGFATRGGLDVTALFRATDQMSRATSLASAAFAAGTLTPQDHLGFATLVGGYRSALDQTAPHLEPDIRDRYRQLLAGDTGRRLAEAENAVISHGPWSGPGQPTIPVSQVDWQGLTNQVSATLTDLTVAQADESSAQALANGTRRLVTTLAGSVVALLAALTVVVTATRVSRTVVDRALVARLVGLTNDALALAHERLPNIVRRLRAGEPVDVAGELAALDYGEDEVGKLAQAFNAAQAAAVSATVRQAQARDGVHNVFLGIARRNQALVHRQLELLDEMEREEENPALLERLFRLDHLATRARRNAENLVILGGRKPGRRWRRPIPLIDVVRAAVAETEQYTRVRVDRVPDVSLVGSAVADAVHLVAELVDNATAFSPPRSEVQVSGAPVRRGVVIEIEDRGLGMSEEDLARANAMMADPPDFDAMALRGDARLGLFVIARLAARLDIGVEFRASPYGGTRAIVRVPAHLVATDTHPEESAGDSPVPRRVRRAGSDRGAGAGGFPGTGGPEPGRNGARISGTGAAAVRADEPPAVEVPEQAPSEATDPPPLPRRRPRQNLAPQLRATALAGAGGENGGDGGAAGGGERSPERMRDMLSAFQRGSREARRAGEDAEE</sequence>
<dbReference type="GO" id="GO:0004673">
    <property type="term" value="F:protein histidine kinase activity"/>
    <property type="evidence" value="ECO:0007669"/>
    <property type="project" value="UniProtKB-EC"/>
</dbReference>
<keyword evidence="7" id="KW-1133">Transmembrane helix</keyword>
<dbReference type="SUPFAM" id="SSF55874">
    <property type="entry name" value="ATPase domain of HSP90 chaperone/DNA topoisomerase II/histidine kinase"/>
    <property type="match status" value="1"/>
</dbReference>
<accession>A0A4D4JA49</accession>
<evidence type="ECO:0000256" key="5">
    <source>
        <dbReference type="ARBA" id="ARBA00022777"/>
    </source>
</evidence>
<evidence type="ECO:0000313" key="9">
    <source>
        <dbReference type="EMBL" id="GDY31548.1"/>
    </source>
</evidence>
<keyword evidence="10" id="KW-1185">Reference proteome</keyword>
<evidence type="ECO:0000259" key="8">
    <source>
        <dbReference type="SMART" id="SM00387"/>
    </source>
</evidence>
<evidence type="ECO:0000256" key="1">
    <source>
        <dbReference type="ARBA" id="ARBA00000085"/>
    </source>
</evidence>
<comment type="caution">
    <text evidence="9">The sequence shown here is derived from an EMBL/GenBank/DDBJ whole genome shotgun (WGS) entry which is preliminary data.</text>
</comment>
<dbReference type="PANTHER" id="PTHR45436:SF5">
    <property type="entry name" value="SENSOR HISTIDINE KINASE TRCS"/>
    <property type="match status" value="1"/>
</dbReference>
<keyword evidence="4" id="KW-0808">Transferase</keyword>
<evidence type="ECO:0000256" key="3">
    <source>
        <dbReference type="ARBA" id="ARBA00022553"/>
    </source>
</evidence>
<keyword evidence="3" id="KW-0597">Phosphoprotein</keyword>
<dbReference type="RefSeq" id="WP_225978446.1">
    <property type="nucleotide sequence ID" value="NZ_BJFL01000015.1"/>
</dbReference>
<keyword evidence="5 9" id="KW-0418">Kinase</keyword>
<dbReference type="Pfam" id="PF02518">
    <property type="entry name" value="HATPase_c"/>
    <property type="match status" value="1"/>
</dbReference>